<dbReference type="PANTHER" id="PTHR45339">
    <property type="entry name" value="HYBRID SIGNAL TRANSDUCTION HISTIDINE KINASE J"/>
    <property type="match status" value="1"/>
</dbReference>
<dbReference type="SUPFAM" id="SSF47226">
    <property type="entry name" value="Histidine-containing phosphotransfer domain, HPT domain"/>
    <property type="match status" value="1"/>
</dbReference>
<dbReference type="GO" id="GO:0005524">
    <property type="term" value="F:ATP binding"/>
    <property type="evidence" value="ECO:0007669"/>
    <property type="project" value="UniProtKB-KW"/>
</dbReference>
<proteinExistence type="predicted"/>
<evidence type="ECO:0000259" key="5">
    <source>
        <dbReference type="PROSITE" id="PS50110"/>
    </source>
</evidence>
<evidence type="ECO:0000256" key="1">
    <source>
        <dbReference type="ARBA" id="ARBA00022553"/>
    </source>
</evidence>
<keyword evidence="1 4" id="KW-0597">Phosphoprotein</keyword>
<dbReference type="GO" id="GO:0004672">
    <property type="term" value="F:protein kinase activity"/>
    <property type="evidence" value="ECO:0007669"/>
    <property type="project" value="UniProtKB-ARBA"/>
</dbReference>
<dbReference type="PROSITE" id="PS50894">
    <property type="entry name" value="HPT"/>
    <property type="match status" value="1"/>
</dbReference>
<dbReference type="SMART" id="SM00448">
    <property type="entry name" value="REC"/>
    <property type="match status" value="1"/>
</dbReference>
<comment type="caution">
    <text evidence="7">The sequence shown here is derived from an EMBL/GenBank/DDBJ whole genome shotgun (WGS) entry which is preliminary data.</text>
</comment>
<evidence type="ECO:0000256" key="3">
    <source>
        <dbReference type="PROSITE-ProRule" id="PRU00110"/>
    </source>
</evidence>
<reference evidence="8" key="1">
    <citation type="submission" date="2016-04" db="EMBL/GenBank/DDBJ databases">
        <authorList>
            <person name="Osei Sekyere J."/>
            <person name="Sivertsen A."/>
            <person name="Pedersen A.T."/>
            <person name="Sundsfjord A."/>
        </authorList>
    </citation>
    <scope>NUCLEOTIDE SEQUENCE [LARGE SCALE GENOMIC DNA]</scope>
    <source>
        <strain evidence="8">945174350</strain>
    </source>
</reference>
<dbReference type="Proteomes" id="UP000050489">
    <property type="component" value="Unassembled WGS sequence"/>
</dbReference>
<dbReference type="InterPro" id="IPR001789">
    <property type="entry name" value="Sig_transdc_resp-reg_receiver"/>
</dbReference>
<dbReference type="CDD" id="cd17546">
    <property type="entry name" value="REC_hyHK_CKI1_RcsC-like"/>
    <property type="match status" value="1"/>
</dbReference>
<feature type="modified residue" description="Phosphohistidine" evidence="3">
    <location>
        <position position="188"/>
    </location>
</feature>
<evidence type="ECO:0000313" key="8">
    <source>
        <dbReference type="Proteomes" id="UP000050489"/>
    </source>
</evidence>
<evidence type="ECO:0000259" key="6">
    <source>
        <dbReference type="PROSITE" id="PS50894"/>
    </source>
</evidence>
<dbReference type="PANTHER" id="PTHR45339:SF5">
    <property type="entry name" value="HISTIDINE KINASE"/>
    <property type="match status" value="1"/>
</dbReference>
<dbReference type="Gene3D" id="1.20.120.160">
    <property type="entry name" value="HPT domain"/>
    <property type="match status" value="1"/>
</dbReference>
<name>A0A2F0PGJ2_SERMA</name>
<dbReference type="RefSeq" id="WP_055329638.1">
    <property type="nucleotide sequence ID" value="NZ_CADDTT010000060.1"/>
</dbReference>
<organism evidence="7 8">
    <name type="scientific">Serratia marcescens</name>
    <dbReference type="NCBI Taxonomy" id="615"/>
    <lineage>
        <taxon>Bacteria</taxon>
        <taxon>Pseudomonadati</taxon>
        <taxon>Pseudomonadota</taxon>
        <taxon>Gammaproteobacteria</taxon>
        <taxon>Enterobacterales</taxon>
        <taxon>Yersiniaceae</taxon>
        <taxon>Serratia</taxon>
    </lineage>
</organism>
<sequence>MNAAAPRYHLLIAEDNPINQKLALSFIGKLGHSADLAGNGAEALNRLQTARYDVILMDLQMPEMDGVEAVQAIRQAERRQPAGEPTQRIIAMTAHAMKGDREKCLQLGFDGYIAKPILLEKLAEEITQVVAAPVLAFDYPLALAQLDNDPALFNELAAMFIDELPGLLNTLQAAIAAQTCDEIKRCAHRLKGETLHFAGSPLTPCLQAIEQAAGARDLASLPSLQSQLAPLSRQLRDALIAIVEAT</sequence>
<dbReference type="Gene3D" id="3.40.50.2300">
    <property type="match status" value="1"/>
</dbReference>
<dbReference type="PROSITE" id="PS50110">
    <property type="entry name" value="RESPONSE_REGULATORY"/>
    <property type="match status" value="1"/>
</dbReference>
<dbReference type="SUPFAM" id="SSF52172">
    <property type="entry name" value="CheY-like"/>
    <property type="match status" value="1"/>
</dbReference>
<accession>A0A2F0PGJ2</accession>
<dbReference type="GO" id="GO:0000160">
    <property type="term" value="P:phosphorelay signal transduction system"/>
    <property type="evidence" value="ECO:0007669"/>
    <property type="project" value="UniProtKB-KW"/>
</dbReference>
<dbReference type="Pfam" id="PF00072">
    <property type="entry name" value="Response_reg"/>
    <property type="match status" value="1"/>
</dbReference>
<keyword evidence="2" id="KW-0902">Two-component regulatory system</keyword>
<dbReference type="InterPro" id="IPR008207">
    <property type="entry name" value="Sig_transdc_His_kin_Hpt_dom"/>
</dbReference>
<feature type="domain" description="HPt" evidence="6">
    <location>
        <begin position="149"/>
        <end position="246"/>
    </location>
</feature>
<evidence type="ECO:0008006" key="9">
    <source>
        <dbReference type="Google" id="ProtNLM"/>
    </source>
</evidence>
<feature type="modified residue" description="4-aspartylphosphate" evidence="4">
    <location>
        <position position="58"/>
    </location>
</feature>
<dbReference type="SMART" id="SM00073">
    <property type="entry name" value="HPT"/>
    <property type="match status" value="1"/>
</dbReference>
<evidence type="ECO:0000256" key="4">
    <source>
        <dbReference type="PROSITE-ProRule" id="PRU00169"/>
    </source>
</evidence>
<dbReference type="AlphaFoldDB" id="A0A2F0PGJ2"/>
<protein>
    <recommendedName>
        <fullName evidence="9">Response regulator</fullName>
    </recommendedName>
</protein>
<dbReference type="GO" id="GO:0005886">
    <property type="term" value="C:plasma membrane"/>
    <property type="evidence" value="ECO:0007669"/>
    <property type="project" value="UniProtKB-SubCell"/>
</dbReference>
<dbReference type="InterPro" id="IPR011006">
    <property type="entry name" value="CheY-like_superfamily"/>
</dbReference>
<dbReference type="EMBL" id="LJEX02000106">
    <property type="protein sequence ID" value="OCO83215.1"/>
    <property type="molecule type" value="Genomic_DNA"/>
</dbReference>
<dbReference type="Pfam" id="PF01627">
    <property type="entry name" value="Hpt"/>
    <property type="match status" value="1"/>
</dbReference>
<evidence type="ECO:0000256" key="2">
    <source>
        <dbReference type="ARBA" id="ARBA00023012"/>
    </source>
</evidence>
<gene>
    <name evidence="7" type="ORF">AN695_0219880</name>
</gene>
<dbReference type="InterPro" id="IPR036641">
    <property type="entry name" value="HPT_dom_sf"/>
</dbReference>
<evidence type="ECO:0000313" key="7">
    <source>
        <dbReference type="EMBL" id="OCO83215.1"/>
    </source>
</evidence>
<feature type="domain" description="Response regulatory" evidence="5">
    <location>
        <begin position="9"/>
        <end position="130"/>
    </location>
</feature>